<dbReference type="InterPro" id="IPR011765">
    <property type="entry name" value="Pept_M16_N"/>
</dbReference>
<dbReference type="InterPro" id="IPR050361">
    <property type="entry name" value="MPP/UQCRC_Complex"/>
</dbReference>
<dbReference type="Pfam" id="PF05193">
    <property type="entry name" value="Peptidase_M16_C"/>
    <property type="match status" value="1"/>
</dbReference>
<accession>A0A8B2NV39</accession>
<dbReference type="AlphaFoldDB" id="A0A8B2NV39"/>
<gene>
    <name evidence="4" type="ORF">DLJ53_23630</name>
</gene>
<dbReference type="Pfam" id="PF00675">
    <property type="entry name" value="Peptidase_M16"/>
    <property type="match status" value="1"/>
</dbReference>
<dbReference type="SUPFAM" id="SSF63411">
    <property type="entry name" value="LuxS/MPP-like metallohydrolase"/>
    <property type="match status" value="2"/>
</dbReference>
<sequence length="434" mass="46182">MRILSSTIAAIGFLTATIGSASAIDIQQVTSPGGIKAWLVSDDTVPLVAVDFAFAGAGSAQDPEDKPGRANLLSSMLDEGAADYDSVAFQTALRDSAVRLSFDPSRDHFYGDMQVISANLERGFDLLSLALNEPRFEQEAMGRMQAAIVSSLRRELTDPDAIAGRLWSETAFPHHPYGRPANGTPESIAAMTRDDLVAARGTFGKDNLMVSVVGDIDADTLGPLLDRAFGALPDHAALTPVPDVEAATGQTANEQIATPQTSIRFGGPGIARKDPDFIPAYVMNHILGGGAFSSWLFEEVREKRGLAYSVYSYIAPYDHTAVFGGGTATRNDRAMETVDVILQQLQRMANEGPTEAELEDAKAYLTGSYALRFGSSNSTARQLLAIQLEDLGIDYIDGRNALIEAVTLDDVRRAASRILGEGKPTVAVVGAPAG</sequence>
<feature type="domain" description="Peptidase M16 C-terminal" evidence="3">
    <location>
        <begin position="192"/>
        <end position="364"/>
    </location>
</feature>
<dbReference type="PANTHER" id="PTHR11851:SF224">
    <property type="entry name" value="PROCESSING PROTEASE"/>
    <property type="match status" value="1"/>
</dbReference>
<evidence type="ECO:0000313" key="4">
    <source>
        <dbReference type="EMBL" id="RAH99506.1"/>
    </source>
</evidence>
<dbReference type="GO" id="GO:0046872">
    <property type="term" value="F:metal ion binding"/>
    <property type="evidence" value="ECO:0007669"/>
    <property type="project" value="InterPro"/>
</dbReference>
<dbReference type="Gene3D" id="3.30.830.10">
    <property type="entry name" value="Metalloenzyme, LuxS/M16 peptidase-like"/>
    <property type="match status" value="2"/>
</dbReference>
<feature type="chain" id="PRO_5033002082" evidence="1">
    <location>
        <begin position="24"/>
        <end position="434"/>
    </location>
</feature>
<reference evidence="4 5" key="1">
    <citation type="submission" date="2018-05" db="EMBL/GenBank/DDBJ databases">
        <title>Acuticoccus sediminis sp. nov., isolated from deep-sea sediment of Indian Ocean.</title>
        <authorList>
            <person name="Liu X."/>
            <person name="Lai Q."/>
            <person name="Du Y."/>
            <person name="Sun F."/>
            <person name="Zhang X."/>
            <person name="Wang S."/>
            <person name="Shao Z."/>
        </authorList>
    </citation>
    <scope>NUCLEOTIDE SEQUENCE [LARGE SCALE GENOMIC DNA]</scope>
    <source>
        <strain evidence="4 5">PTG4-2</strain>
    </source>
</reference>
<dbReference type="PANTHER" id="PTHR11851">
    <property type="entry name" value="METALLOPROTEASE"/>
    <property type="match status" value="1"/>
</dbReference>
<dbReference type="OrthoDB" id="9811314at2"/>
<feature type="domain" description="Peptidase M16 N-terminal" evidence="2">
    <location>
        <begin position="56"/>
        <end position="181"/>
    </location>
</feature>
<dbReference type="RefSeq" id="WP_111349775.1">
    <property type="nucleotide sequence ID" value="NZ_JAIWKD010000006.1"/>
</dbReference>
<dbReference type="Proteomes" id="UP000249590">
    <property type="component" value="Unassembled WGS sequence"/>
</dbReference>
<evidence type="ECO:0000259" key="3">
    <source>
        <dbReference type="Pfam" id="PF05193"/>
    </source>
</evidence>
<dbReference type="InterPro" id="IPR007863">
    <property type="entry name" value="Peptidase_M16_C"/>
</dbReference>
<keyword evidence="1" id="KW-0732">Signal</keyword>
<feature type="signal peptide" evidence="1">
    <location>
        <begin position="1"/>
        <end position="23"/>
    </location>
</feature>
<protein>
    <submittedName>
        <fullName evidence="4">Peptidase M16</fullName>
    </submittedName>
</protein>
<keyword evidence="5" id="KW-1185">Reference proteome</keyword>
<dbReference type="InterPro" id="IPR011249">
    <property type="entry name" value="Metalloenz_LuxS/M16"/>
</dbReference>
<evidence type="ECO:0000259" key="2">
    <source>
        <dbReference type="Pfam" id="PF00675"/>
    </source>
</evidence>
<evidence type="ECO:0000313" key="5">
    <source>
        <dbReference type="Proteomes" id="UP000249590"/>
    </source>
</evidence>
<name>A0A8B2NV39_9HYPH</name>
<evidence type="ECO:0000256" key="1">
    <source>
        <dbReference type="SAM" id="SignalP"/>
    </source>
</evidence>
<proteinExistence type="predicted"/>
<comment type="caution">
    <text evidence="4">The sequence shown here is derived from an EMBL/GenBank/DDBJ whole genome shotgun (WGS) entry which is preliminary data.</text>
</comment>
<organism evidence="4 5">
    <name type="scientific">Acuticoccus sediminis</name>
    <dbReference type="NCBI Taxonomy" id="2184697"/>
    <lineage>
        <taxon>Bacteria</taxon>
        <taxon>Pseudomonadati</taxon>
        <taxon>Pseudomonadota</taxon>
        <taxon>Alphaproteobacteria</taxon>
        <taxon>Hyphomicrobiales</taxon>
        <taxon>Amorphaceae</taxon>
        <taxon>Acuticoccus</taxon>
    </lineage>
</organism>
<dbReference type="EMBL" id="QHHQ01000005">
    <property type="protein sequence ID" value="RAH99506.1"/>
    <property type="molecule type" value="Genomic_DNA"/>
</dbReference>